<evidence type="ECO:0000313" key="2">
    <source>
        <dbReference type="EMBL" id="KAF1954231.1"/>
    </source>
</evidence>
<name>A0A6A5TNK3_9PLEO</name>
<proteinExistence type="predicted"/>
<feature type="region of interest" description="Disordered" evidence="1">
    <location>
        <begin position="100"/>
        <end position="214"/>
    </location>
</feature>
<dbReference type="AlphaFoldDB" id="A0A6A5TNK3"/>
<feature type="compositionally biased region" description="Low complexity" evidence="1">
    <location>
        <begin position="100"/>
        <end position="115"/>
    </location>
</feature>
<dbReference type="EMBL" id="ML977000">
    <property type="protein sequence ID" value="KAF1954231.1"/>
    <property type="molecule type" value="Genomic_DNA"/>
</dbReference>
<reference evidence="2" key="1">
    <citation type="journal article" date="2020" name="Stud. Mycol.">
        <title>101 Dothideomycetes genomes: a test case for predicting lifestyles and emergence of pathogens.</title>
        <authorList>
            <person name="Haridas S."/>
            <person name="Albert R."/>
            <person name="Binder M."/>
            <person name="Bloem J."/>
            <person name="Labutti K."/>
            <person name="Salamov A."/>
            <person name="Andreopoulos B."/>
            <person name="Baker S."/>
            <person name="Barry K."/>
            <person name="Bills G."/>
            <person name="Bluhm B."/>
            <person name="Cannon C."/>
            <person name="Castanera R."/>
            <person name="Culley D."/>
            <person name="Daum C."/>
            <person name="Ezra D."/>
            <person name="Gonzalez J."/>
            <person name="Henrissat B."/>
            <person name="Kuo A."/>
            <person name="Liang C."/>
            <person name="Lipzen A."/>
            <person name="Lutzoni F."/>
            <person name="Magnuson J."/>
            <person name="Mondo S."/>
            <person name="Nolan M."/>
            <person name="Ohm R."/>
            <person name="Pangilinan J."/>
            <person name="Park H.-J."/>
            <person name="Ramirez L."/>
            <person name="Alfaro M."/>
            <person name="Sun H."/>
            <person name="Tritt A."/>
            <person name="Yoshinaga Y."/>
            <person name="Zwiers L.-H."/>
            <person name="Turgeon B."/>
            <person name="Goodwin S."/>
            <person name="Spatafora J."/>
            <person name="Crous P."/>
            <person name="Grigoriev I."/>
        </authorList>
    </citation>
    <scope>NUCLEOTIDE SEQUENCE</scope>
    <source>
        <strain evidence="2">CBS 675.92</strain>
    </source>
</reference>
<feature type="compositionally biased region" description="Gly residues" evidence="1">
    <location>
        <begin position="260"/>
        <end position="274"/>
    </location>
</feature>
<sequence>MPRDYPLEFNDYFRATVTFFCTPNHLSSPYPILPGWLHAFYILDTYFKRRQNIRTLNHNKNLRPARGIYSMRVQRGHNRRVITAPLSGVGVAAGGANAGNPRGADARGAGNPGPVDVGGVGDVGDVQDVDEGGSRRYANGGGRSHQDPQSPQSPQTPKTPNVNTRDEVIELVPVRGPATPSTDQAGSATEGRPSGTSGETENDCEDVPGAEHLGTSTVMVIRSPTVGQLPPLRARVRPDETMAEMNERVLQKYGPIKGVDGAGNGEGKGGGTGG</sequence>
<evidence type="ECO:0000313" key="3">
    <source>
        <dbReference type="Proteomes" id="UP000800035"/>
    </source>
</evidence>
<gene>
    <name evidence="2" type="ORF">CC80DRAFT_550689</name>
</gene>
<dbReference type="Proteomes" id="UP000800035">
    <property type="component" value="Unassembled WGS sequence"/>
</dbReference>
<evidence type="ECO:0000256" key="1">
    <source>
        <dbReference type="SAM" id="MobiDB-lite"/>
    </source>
</evidence>
<feature type="compositionally biased region" description="Low complexity" evidence="1">
    <location>
        <begin position="147"/>
        <end position="160"/>
    </location>
</feature>
<feature type="region of interest" description="Disordered" evidence="1">
    <location>
        <begin position="254"/>
        <end position="274"/>
    </location>
</feature>
<keyword evidence="3" id="KW-1185">Reference proteome</keyword>
<organism evidence="2 3">
    <name type="scientific">Byssothecium circinans</name>
    <dbReference type="NCBI Taxonomy" id="147558"/>
    <lineage>
        <taxon>Eukaryota</taxon>
        <taxon>Fungi</taxon>
        <taxon>Dikarya</taxon>
        <taxon>Ascomycota</taxon>
        <taxon>Pezizomycotina</taxon>
        <taxon>Dothideomycetes</taxon>
        <taxon>Pleosporomycetidae</taxon>
        <taxon>Pleosporales</taxon>
        <taxon>Massarineae</taxon>
        <taxon>Massarinaceae</taxon>
        <taxon>Byssothecium</taxon>
    </lineage>
</organism>
<protein>
    <submittedName>
        <fullName evidence="2">Uncharacterized protein</fullName>
    </submittedName>
</protein>
<accession>A0A6A5TNK3</accession>